<sequence length="126" mass="14325">MKNLKFILLVGICALGFNVSAQYITVSIIENTSYSGLYDVKLFVLDVVTQNYCQVAQEQDVTLSYTFIPNEINLSCVYLVNDQKDRYRYIAVVTRQEAIGSGQNWTQLLDTGEMWNVITIPPVQMN</sequence>
<dbReference type="AlphaFoldDB" id="A0A644VXQ3"/>
<dbReference type="EMBL" id="VSSQ01000497">
    <property type="protein sequence ID" value="MPL96148.1"/>
    <property type="molecule type" value="Genomic_DNA"/>
</dbReference>
<comment type="caution">
    <text evidence="1">The sequence shown here is derived from an EMBL/GenBank/DDBJ whole genome shotgun (WGS) entry which is preliminary data.</text>
</comment>
<proteinExistence type="predicted"/>
<reference evidence="1" key="1">
    <citation type="submission" date="2019-08" db="EMBL/GenBank/DDBJ databases">
        <authorList>
            <person name="Kucharzyk K."/>
            <person name="Murdoch R.W."/>
            <person name="Higgins S."/>
            <person name="Loffler F."/>
        </authorList>
    </citation>
    <scope>NUCLEOTIDE SEQUENCE</scope>
</reference>
<protein>
    <submittedName>
        <fullName evidence="1">Uncharacterized protein</fullName>
    </submittedName>
</protein>
<accession>A0A644VXQ3</accession>
<gene>
    <name evidence="1" type="ORF">SDC9_42323</name>
</gene>
<name>A0A644VXQ3_9ZZZZ</name>
<organism evidence="1">
    <name type="scientific">bioreactor metagenome</name>
    <dbReference type="NCBI Taxonomy" id="1076179"/>
    <lineage>
        <taxon>unclassified sequences</taxon>
        <taxon>metagenomes</taxon>
        <taxon>ecological metagenomes</taxon>
    </lineage>
</organism>
<evidence type="ECO:0000313" key="1">
    <source>
        <dbReference type="EMBL" id="MPL96148.1"/>
    </source>
</evidence>